<sequence length="223" mass="23481">GEATHALDVLVGQTPGAPAASPTLASLAVPDWTPTRIPADLLSERPDVRAAEAKFAAETARWNAAEGERFPRLVLDLSGGRQRVESVGTRITGNIFSLGAGVSLPIFDGGAIRAGIETGEARSRAARAEFERTLLSALQDVENAYLGWHTQHAALEHQAEGVAVAERQLDRSRRLFEAGQVDATVVAEAEAGVLSAQASLIRTRAETAMQWGVLAKALSGSPV</sequence>
<reference evidence="3" key="1">
    <citation type="submission" date="2019-01" db="EMBL/GenBank/DDBJ databases">
        <authorList>
            <consortium name="GenomeTrakr network: Whole genome sequencing for foodborne pathogen traceback"/>
        </authorList>
    </citation>
    <scope>NUCLEOTIDE SEQUENCE</scope>
    <source>
        <strain evidence="3">FSIS21923151</strain>
    </source>
</reference>
<dbReference type="AlphaFoldDB" id="A0A5X7IC62"/>
<proteinExistence type="inferred from homology"/>
<dbReference type="Gene3D" id="1.20.1600.10">
    <property type="entry name" value="Outer membrane efflux proteins (OEP)"/>
    <property type="match status" value="1"/>
</dbReference>
<accession>A0A5X7IC62</accession>
<dbReference type="SUPFAM" id="SSF56954">
    <property type="entry name" value="Outer membrane efflux proteins (OEP)"/>
    <property type="match status" value="1"/>
</dbReference>
<dbReference type="Gene3D" id="2.20.200.10">
    <property type="entry name" value="Outer membrane efflux proteins (OEP)"/>
    <property type="match status" value="1"/>
</dbReference>
<organism evidence="3">
    <name type="scientific">Salmonella enterica subsp. enterica serovar Bredeney</name>
    <dbReference type="NCBI Taxonomy" id="134047"/>
    <lineage>
        <taxon>Bacteria</taxon>
        <taxon>Pseudomonadati</taxon>
        <taxon>Pseudomonadota</taxon>
        <taxon>Gammaproteobacteria</taxon>
        <taxon>Enterobacterales</taxon>
        <taxon>Enterobacteriaceae</taxon>
        <taxon>Salmonella</taxon>
    </lineage>
</organism>
<dbReference type="InterPro" id="IPR010131">
    <property type="entry name" value="MdtP/NodT-like"/>
</dbReference>
<evidence type="ECO:0000313" key="3">
    <source>
        <dbReference type="EMBL" id="ECA7332357.1"/>
    </source>
</evidence>
<dbReference type="GO" id="GO:0009279">
    <property type="term" value="C:cell outer membrane"/>
    <property type="evidence" value="ECO:0007669"/>
    <property type="project" value="UniProtKB-SubCell"/>
</dbReference>
<comment type="similarity">
    <text evidence="2">Belongs to the outer membrane factor (OMF) (TC 1.B.17) family.</text>
</comment>
<dbReference type="InterPro" id="IPR003423">
    <property type="entry name" value="OMP_efflux"/>
</dbReference>
<gene>
    <name evidence="3" type="ORF">EPA75_25880</name>
</gene>
<dbReference type="Pfam" id="PF02321">
    <property type="entry name" value="OEP"/>
    <property type="match status" value="1"/>
</dbReference>
<protein>
    <submittedName>
        <fullName evidence="3">TolC family protein</fullName>
    </submittedName>
</protein>
<evidence type="ECO:0000256" key="2">
    <source>
        <dbReference type="ARBA" id="ARBA00007613"/>
    </source>
</evidence>
<evidence type="ECO:0000256" key="1">
    <source>
        <dbReference type="ARBA" id="ARBA00004459"/>
    </source>
</evidence>
<dbReference type="PANTHER" id="PTHR30203">
    <property type="entry name" value="OUTER MEMBRANE CATION EFFLUX PROTEIN"/>
    <property type="match status" value="1"/>
</dbReference>
<feature type="non-terminal residue" evidence="3">
    <location>
        <position position="1"/>
    </location>
</feature>
<comment type="caution">
    <text evidence="3">The sequence shown here is derived from an EMBL/GenBank/DDBJ whole genome shotgun (WGS) entry which is preliminary data.</text>
</comment>
<dbReference type="EMBL" id="AAHVHP010000126">
    <property type="protein sequence ID" value="ECA7332357.1"/>
    <property type="molecule type" value="Genomic_DNA"/>
</dbReference>
<name>A0A5X7IC62_SALET</name>
<dbReference type="GO" id="GO:0015562">
    <property type="term" value="F:efflux transmembrane transporter activity"/>
    <property type="evidence" value="ECO:0007669"/>
    <property type="project" value="InterPro"/>
</dbReference>
<comment type="subcellular location">
    <subcellularLocation>
        <location evidence="1">Cell outer membrane</location>
        <topology evidence="1">Lipid-anchor</topology>
    </subcellularLocation>
</comment>